<keyword evidence="1" id="KW-1133">Transmembrane helix</keyword>
<sequence length="130" mass="15149">MNEVVVAEKRIIFRHISYVRGIVPIVWNDMIDKISCPHIFFLLGEVSVRPCPRMSPDKAFVMLVCDILPRRVFDDAFVVSFMELHLFWYSLFISFFFLSLTSTISIYPSWYFIMHGTSSLPRMTSGLVSK</sequence>
<feature type="transmembrane region" description="Helical" evidence="1">
    <location>
        <begin position="86"/>
        <end position="113"/>
    </location>
</feature>
<protein>
    <recommendedName>
        <fullName evidence="4">SAC domain-containing protein</fullName>
    </recommendedName>
</protein>
<comment type="caution">
    <text evidence="2">The sequence shown here is derived from an EMBL/GenBank/DDBJ whole genome shotgun (WGS) entry which is preliminary data.</text>
</comment>
<keyword evidence="1" id="KW-0472">Membrane</keyword>
<evidence type="ECO:0000313" key="3">
    <source>
        <dbReference type="Proteomes" id="UP001054837"/>
    </source>
</evidence>
<dbReference type="AlphaFoldDB" id="A0AAV4MN11"/>
<evidence type="ECO:0000313" key="2">
    <source>
        <dbReference type="EMBL" id="GIX73667.1"/>
    </source>
</evidence>
<accession>A0AAV4MN11</accession>
<gene>
    <name evidence="2" type="ORF">CDAR_282411</name>
</gene>
<proteinExistence type="predicted"/>
<reference evidence="2 3" key="1">
    <citation type="submission" date="2021-06" db="EMBL/GenBank/DDBJ databases">
        <title>Caerostris darwini draft genome.</title>
        <authorList>
            <person name="Kono N."/>
            <person name="Arakawa K."/>
        </authorList>
    </citation>
    <scope>NUCLEOTIDE SEQUENCE [LARGE SCALE GENOMIC DNA]</scope>
</reference>
<evidence type="ECO:0008006" key="4">
    <source>
        <dbReference type="Google" id="ProtNLM"/>
    </source>
</evidence>
<dbReference type="EMBL" id="BPLQ01000639">
    <property type="protein sequence ID" value="GIX73667.1"/>
    <property type="molecule type" value="Genomic_DNA"/>
</dbReference>
<dbReference type="Proteomes" id="UP001054837">
    <property type="component" value="Unassembled WGS sequence"/>
</dbReference>
<keyword evidence="3" id="KW-1185">Reference proteome</keyword>
<evidence type="ECO:0000256" key="1">
    <source>
        <dbReference type="SAM" id="Phobius"/>
    </source>
</evidence>
<keyword evidence="1" id="KW-0812">Transmembrane</keyword>
<organism evidence="2 3">
    <name type="scientific">Caerostris darwini</name>
    <dbReference type="NCBI Taxonomy" id="1538125"/>
    <lineage>
        <taxon>Eukaryota</taxon>
        <taxon>Metazoa</taxon>
        <taxon>Ecdysozoa</taxon>
        <taxon>Arthropoda</taxon>
        <taxon>Chelicerata</taxon>
        <taxon>Arachnida</taxon>
        <taxon>Araneae</taxon>
        <taxon>Araneomorphae</taxon>
        <taxon>Entelegynae</taxon>
        <taxon>Araneoidea</taxon>
        <taxon>Araneidae</taxon>
        <taxon>Caerostris</taxon>
    </lineage>
</organism>
<name>A0AAV4MN11_9ARAC</name>